<dbReference type="SUPFAM" id="SSF55594">
    <property type="entry name" value="HPr-like"/>
    <property type="match status" value="1"/>
</dbReference>
<organism evidence="7 8">
    <name type="scientific">Ezakiella coagulans</name>
    <dbReference type="NCBI Taxonomy" id="46507"/>
    <lineage>
        <taxon>Bacteria</taxon>
        <taxon>Bacillati</taxon>
        <taxon>Bacillota</taxon>
        <taxon>Tissierellia</taxon>
        <taxon>Ezakiella</taxon>
    </lineage>
</organism>
<proteinExistence type="predicted"/>
<evidence type="ECO:0000256" key="3">
    <source>
        <dbReference type="ARBA" id="ARBA00020422"/>
    </source>
</evidence>
<dbReference type="InterPro" id="IPR002114">
    <property type="entry name" value="PTS_HPr_Ser_P_site"/>
</dbReference>
<sequence>MIEREIEIKDPIGIHARPAALLVKTLKEFKSELKLEKDGKVASSKSLIQIMGLGAKQGDKLKITAEGEDAEEMMNAFLEFAKDNL</sequence>
<name>A0A2U1E3X9_9FIRM</name>
<dbReference type="Proteomes" id="UP000245793">
    <property type="component" value="Unassembled WGS sequence"/>
</dbReference>
<keyword evidence="8" id="KW-1185">Reference proteome</keyword>
<dbReference type="CDD" id="cd00367">
    <property type="entry name" value="PTS-HPr_like"/>
    <property type="match status" value="1"/>
</dbReference>
<dbReference type="GO" id="GO:0005737">
    <property type="term" value="C:cytoplasm"/>
    <property type="evidence" value="ECO:0007669"/>
    <property type="project" value="UniProtKB-SubCell"/>
</dbReference>
<feature type="domain" description="HPr" evidence="6">
    <location>
        <begin position="1"/>
        <end position="85"/>
    </location>
</feature>
<dbReference type="RefSeq" id="WP_034547203.1">
    <property type="nucleotide sequence ID" value="NZ_CP096650.1"/>
</dbReference>
<dbReference type="InterPro" id="IPR000032">
    <property type="entry name" value="HPr-like"/>
</dbReference>
<dbReference type="PROSITE" id="PS51350">
    <property type="entry name" value="PTS_HPR_DOM"/>
    <property type="match status" value="1"/>
</dbReference>
<dbReference type="InterPro" id="IPR050399">
    <property type="entry name" value="HPr"/>
</dbReference>
<evidence type="ECO:0000313" key="7">
    <source>
        <dbReference type="EMBL" id="PVY94409.1"/>
    </source>
</evidence>
<dbReference type="GO" id="GO:0009401">
    <property type="term" value="P:phosphoenolpyruvate-dependent sugar phosphotransferase system"/>
    <property type="evidence" value="ECO:0007669"/>
    <property type="project" value="UniProtKB-KW"/>
</dbReference>
<dbReference type="InterPro" id="IPR035895">
    <property type="entry name" value="HPr-like_sf"/>
</dbReference>
<dbReference type="Pfam" id="PF00381">
    <property type="entry name" value="PTS-HPr"/>
    <property type="match status" value="1"/>
</dbReference>
<evidence type="ECO:0000256" key="1">
    <source>
        <dbReference type="ARBA" id="ARBA00003681"/>
    </source>
</evidence>
<dbReference type="EMBL" id="QEKV01000005">
    <property type="protein sequence ID" value="PVY94409.1"/>
    <property type="molecule type" value="Genomic_DNA"/>
</dbReference>
<protein>
    <recommendedName>
        <fullName evidence="3">Phosphocarrier protein HPr</fullName>
    </recommendedName>
</protein>
<evidence type="ECO:0000256" key="4">
    <source>
        <dbReference type="ARBA" id="ARBA00022490"/>
    </source>
</evidence>
<dbReference type="PRINTS" id="PR00107">
    <property type="entry name" value="PHOSPHOCPHPR"/>
</dbReference>
<evidence type="ECO:0000259" key="6">
    <source>
        <dbReference type="PROSITE" id="PS51350"/>
    </source>
</evidence>
<dbReference type="AlphaFoldDB" id="A0A2U1E3X9"/>
<reference evidence="7 8" key="1">
    <citation type="submission" date="2018-04" db="EMBL/GenBank/DDBJ databases">
        <title>Genomic Encyclopedia of Type Strains, Phase IV (KMG-IV): sequencing the most valuable type-strain genomes for metagenomic binning, comparative biology and taxonomic classification.</title>
        <authorList>
            <person name="Goeker M."/>
        </authorList>
    </citation>
    <scope>NUCLEOTIDE SEQUENCE [LARGE SCALE GENOMIC DNA]</scope>
    <source>
        <strain evidence="7 8">DSM 20705</strain>
    </source>
</reference>
<dbReference type="Gene3D" id="3.30.1340.10">
    <property type="entry name" value="HPr-like"/>
    <property type="match status" value="1"/>
</dbReference>
<comment type="function">
    <text evidence="1">General (non sugar-specific) component of the phosphoenolpyruvate-dependent sugar phosphotransferase system (sugar PTS). This major carbohydrate active-transport system catalyzes the phosphorylation of incoming sugar substrates concomitantly with their translocation across the cell membrane. The phosphoryl group from phosphoenolpyruvate (PEP) is transferred to the phosphoryl carrier protein HPr by enzyme I. Phospho-HPr then transfers it to the PTS EIIA domain.</text>
</comment>
<dbReference type="PROSITE" id="PS00589">
    <property type="entry name" value="PTS_HPR_SER"/>
    <property type="match status" value="1"/>
</dbReference>
<keyword evidence="5" id="KW-0598">Phosphotransferase system</keyword>
<comment type="caution">
    <text evidence="7">The sequence shown here is derived from an EMBL/GenBank/DDBJ whole genome shotgun (WGS) entry which is preliminary data.</text>
</comment>
<comment type="subcellular location">
    <subcellularLocation>
        <location evidence="2">Cytoplasm</location>
    </subcellularLocation>
</comment>
<evidence type="ECO:0000256" key="2">
    <source>
        <dbReference type="ARBA" id="ARBA00004496"/>
    </source>
</evidence>
<dbReference type="PROSITE" id="PS00369">
    <property type="entry name" value="PTS_HPR_HIS"/>
    <property type="match status" value="1"/>
</dbReference>
<evidence type="ECO:0000256" key="5">
    <source>
        <dbReference type="ARBA" id="ARBA00022683"/>
    </source>
</evidence>
<gene>
    <name evidence="7" type="ORF">C7381_105115</name>
</gene>
<dbReference type="InterPro" id="IPR001020">
    <property type="entry name" value="PTS_HPr_His_P_site"/>
</dbReference>
<accession>A0A2U1E3X9</accession>
<dbReference type="PANTHER" id="PTHR33705">
    <property type="entry name" value="PHOSPHOCARRIER PROTEIN HPR"/>
    <property type="match status" value="1"/>
</dbReference>
<keyword evidence="4" id="KW-0963">Cytoplasm</keyword>
<dbReference type="NCBIfam" id="TIGR01003">
    <property type="entry name" value="PTS_HPr_family"/>
    <property type="match status" value="1"/>
</dbReference>
<evidence type="ECO:0000313" key="8">
    <source>
        <dbReference type="Proteomes" id="UP000245793"/>
    </source>
</evidence>
<dbReference type="PANTHER" id="PTHR33705:SF2">
    <property type="entry name" value="PHOSPHOCARRIER PROTEIN NPR"/>
    <property type="match status" value="1"/>
</dbReference>